<dbReference type="Pfam" id="PF12697">
    <property type="entry name" value="Abhydrolase_6"/>
    <property type="match status" value="1"/>
</dbReference>
<dbReference type="PANTHER" id="PTHR37017">
    <property type="entry name" value="AB HYDROLASE-1 DOMAIN-CONTAINING PROTEIN-RELATED"/>
    <property type="match status" value="1"/>
</dbReference>
<dbReference type="InterPro" id="IPR052897">
    <property type="entry name" value="Sec-Metab_Biosynth_Hydrolase"/>
</dbReference>
<keyword evidence="2" id="KW-0378">Hydrolase</keyword>
<evidence type="ECO:0000259" key="1">
    <source>
        <dbReference type="Pfam" id="PF12697"/>
    </source>
</evidence>
<dbReference type="OrthoDB" id="9814966at2"/>
<dbReference type="Proteomes" id="UP000078356">
    <property type="component" value="Unassembled WGS sequence"/>
</dbReference>
<dbReference type="AlphaFoldDB" id="A0A178L8W4"/>
<dbReference type="GO" id="GO:0016787">
    <property type="term" value="F:hydrolase activity"/>
    <property type="evidence" value="ECO:0007669"/>
    <property type="project" value="UniProtKB-KW"/>
</dbReference>
<name>A0A178L8W4_9PSED</name>
<dbReference type="Gene3D" id="3.40.50.1820">
    <property type="entry name" value="alpha/beta hydrolase"/>
    <property type="match status" value="1"/>
</dbReference>
<accession>A0A178L8W4</accession>
<dbReference type="InterPro" id="IPR029058">
    <property type="entry name" value="AB_hydrolase_fold"/>
</dbReference>
<protein>
    <submittedName>
        <fullName evidence="2">Alpha/beta hydrolase</fullName>
    </submittedName>
</protein>
<sequence length="288" mass="30754">MKLSPDLLLLGQAPRLAWAWLIRIGALLGLSTGLASSPASADAPAQRIENIVLVHGAFVDGSSWSPVLEQLIEMGYHVTAVQNPLTSLSDDVSATERVLQRQKGDVLLVGHSWAGTVITQAGNATNVKGLVYVSALAPDSGESTIDLLNHLNAPAMALAPDREGLLWLDSPTLFHSVMAADLPIAAARSLAARQQPIAANSFSTPIEHAAWRDKPSWYLQTLNDQALAPWVQQAIAQRLGATLHSVPSSHLSLLSQPEVVARLIDEAARGVPHDKDHRPAKTMPIPQP</sequence>
<comment type="caution">
    <text evidence="2">The sequence shown here is derived from an EMBL/GenBank/DDBJ whole genome shotgun (WGS) entry which is preliminary data.</text>
</comment>
<dbReference type="SUPFAM" id="SSF53474">
    <property type="entry name" value="alpha/beta-Hydrolases"/>
    <property type="match status" value="1"/>
</dbReference>
<dbReference type="PANTHER" id="PTHR37017:SF11">
    <property type="entry name" value="ESTERASE_LIPASE_THIOESTERASE DOMAIN-CONTAINING PROTEIN"/>
    <property type="match status" value="1"/>
</dbReference>
<organism evidence="2 3">
    <name type="scientific">Pseudomonas oryzihabitans</name>
    <dbReference type="NCBI Taxonomy" id="47885"/>
    <lineage>
        <taxon>Bacteria</taxon>
        <taxon>Pseudomonadati</taxon>
        <taxon>Pseudomonadota</taxon>
        <taxon>Gammaproteobacteria</taxon>
        <taxon>Pseudomonadales</taxon>
        <taxon>Pseudomonadaceae</taxon>
        <taxon>Pseudomonas</taxon>
    </lineage>
</organism>
<reference evidence="2 3" key="1">
    <citation type="submission" date="2016-04" db="EMBL/GenBank/DDBJ databases">
        <title>Draft Genome Sequences of Staphylococcus capitis Strain H36, S. capitis Strain H65, S. cohnii Strain H62, S. hominis Strain H69, Mycobacterium iranicum Strain H39, Plantibacter sp. Strain H53, Pseudomonas oryzihabitans Strain H72, and Microbacterium sp. Strain H83, isolated from residential settings.</title>
        <authorList>
            <person name="Lymperopoulou D."/>
            <person name="Adams R.I."/>
            <person name="Lindow S."/>
            <person name="Coil D.A."/>
            <person name="Jospin G."/>
            <person name="Eisen J.A."/>
        </authorList>
    </citation>
    <scope>NUCLEOTIDE SEQUENCE [LARGE SCALE GENOMIC DNA]</scope>
    <source>
        <strain evidence="2 3">H72</strain>
    </source>
</reference>
<evidence type="ECO:0000313" key="2">
    <source>
        <dbReference type="EMBL" id="OAN26188.1"/>
    </source>
</evidence>
<dbReference type="EMBL" id="LWCR01000043">
    <property type="protein sequence ID" value="OAN26188.1"/>
    <property type="molecule type" value="Genomic_DNA"/>
</dbReference>
<dbReference type="RefSeq" id="WP_051226121.1">
    <property type="nucleotide sequence ID" value="NZ_CP183398.1"/>
</dbReference>
<dbReference type="InterPro" id="IPR000073">
    <property type="entry name" value="AB_hydrolase_1"/>
</dbReference>
<evidence type="ECO:0000313" key="3">
    <source>
        <dbReference type="Proteomes" id="UP000078356"/>
    </source>
</evidence>
<proteinExistence type="predicted"/>
<gene>
    <name evidence="2" type="ORF">A4V15_23430</name>
</gene>
<feature type="domain" description="AB hydrolase-1" evidence="1">
    <location>
        <begin position="51"/>
        <end position="262"/>
    </location>
</feature>